<dbReference type="EMBL" id="JAAXYH010000003">
    <property type="protein sequence ID" value="NMH64930.1"/>
    <property type="molecule type" value="Genomic_DNA"/>
</dbReference>
<feature type="transmembrane region" description="Helical" evidence="1">
    <location>
        <begin position="120"/>
        <end position="144"/>
    </location>
</feature>
<comment type="caution">
    <text evidence="2">The sequence shown here is derived from an EMBL/GenBank/DDBJ whole genome shotgun (WGS) entry which is preliminary data.</text>
</comment>
<protein>
    <submittedName>
        <fullName evidence="2">Uncharacterized protein</fullName>
    </submittedName>
</protein>
<keyword evidence="3" id="KW-1185">Reference proteome</keyword>
<keyword evidence="1" id="KW-1133">Transmembrane helix</keyword>
<gene>
    <name evidence="2" type="ORF">HC757_07060</name>
</gene>
<evidence type="ECO:0000313" key="3">
    <source>
        <dbReference type="Proteomes" id="UP000737113"/>
    </source>
</evidence>
<evidence type="ECO:0000256" key="1">
    <source>
        <dbReference type="SAM" id="Phobius"/>
    </source>
</evidence>
<dbReference type="AlphaFoldDB" id="A0A972FRR4"/>
<reference evidence="2" key="1">
    <citation type="submission" date="2020-04" db="EMBL/GenBank/DDBJ databases">
        <title>Description of Shewanella salipaludis sp. nov., isolated from a salt marsh.</title>
        <authorList>
            <person name="Park S."/>
            <person name="Yoon J.-H."/>
        </authorList>
    </citation>
    <scope>NUCLEOTIDE SEQUENCE</scope>
    <source>
        <strain evidence="2">SHSM-M6</strain>
    </source>
</reference>
<feature type="transmembrane region" description="Helical" evidence="1">
    <location>
        <begin position="21"/>
        <end position="40"/>
    </location>
</feature>
<accession>A0A972FRR4</accession>
<feature type="transmembrane region" description="Helical" evidence="1">
    <location>
        <begin position="156"/>
        <end position="181"/>
    </location>
</feature>
<dbReference type="RefSeq" id="WP_169563594.1">
    <property type="nucleotide sequence ID" value="NZ_JAAXYH010000003.1"/>
</dbReference>
<evidence type="ECO:0000313" key="2">
    <source>
        <dbReference type="EMBL" id="NMH64930.1"/>
    </source>
</evidence>
<proteinExistence type="predicted"/>
<name>A0A972FRR4_9GAMM</name>
<feature type="transmembrane region" description="Helical" evidence="1">
    <location>
        <begin position="60"/>
        <end position="80"/>
    </location>
</feature>
<keyword evidence="1" id="KW-0472">Membrane</keyword>
<dbReference type="Proteomes" id="UP000737113">
    <property type="component" value="Unassembled WGS sequence"/>
</dbReference>
<keyword evidence="1" id="KW-0812">Transmembrane</keyword>
<organism evidence="2 3">
    <name type="scientific">Shewanella salipaludis</name>
    <dbReference type="NCBI Taxonomy" id="2723052"/>
    <lineage>
        <taxon>Bacteria</taxon>
        <taxon>Pseudomonadati</taxon>
        <taxon>Pseudomonadota</taxon>
        <taxon>Gammaproteobacteria</taxon>
        <taxon>Alteromonadales</taxon>
        <taxon>Shewanellaceae</taxon>
        <taxon>Shewanella</taxon>
    </lineage>
</organism>
<sequence length="187" mass="21171">MLYQLTRPFSYLTIKGMGGKKFYDIVIPFTLMTITVSSILYPEFNIKALIGENSFIAKTISFTSGLPGFFIAALAAIATFKREGIDEPISSNGESPYIFVKGVRDNGNEYMSKEIITRRVFLCMLFSFLTAQSFILIIGCNIYTSIFEVTSHVFTSTISSCIFTFMFYQIVVTTFFGLYYLGDRIHH</sequence>